<reference evidence="3" key="1">
    <citation type="journal article" date="2013" name="Nat. Commun.">
        <title>Whole-genome sequencing of Oryza brachyantha reveals mechanisms underlying Oryza genome evolution.</title>
        <authorList>
            <person name="Chen J."/>
            <person name="Huang Q."/>
            <person name="Gao D."/>
            <person name="Wang J."/>
            <person name="Lang Y."/>
            <person name="Liu T."/>
            <person name="Li B."/>
            <person name="Bai Z."/>
            <person name="Luis Goicoechea J."/>
            <person name="Liang C."/>
            <person name="Chen C."/>
            <person name="Zhang W."/>
            <person name="Sun S."/>
            <person name="Liao Y."/>
            <person name="Zhang X."/>
            <person name="Yang L."/>
            <person name="Song C."/>
            <person name="Wang M."/>
            <person name="Shi J."/>
            <person name="Liu G."/>
            <person name="Liu J."/>
            <person name="Zhou H."/>
            <person name="Zhou W."/>
            <person name="Yu Q."/>
            <person name="An N."/>
            <person name="Chen Y."/>
            <person name="Cai Q."/>
            <person name="Wang B."/>
            <person name="Liu B."/>
            <person name="Min J."/>
            <person name="Huang Y."/>
            <person name="Wu H."/>
            <person name="Li Z."/>
            <person name="Zhang Y."/>
            <person name="Yin Y."/>
            <person name="Song W."/>
            <person name="Jiang J."/>
            <person name="Jackson S.A."/>
            <person name="Wing R.A."/>
            <person name="Wang J."/>
            <person name="Chen M."/>
        </authorList>
    </citation>
    <scope>NUCLEOTIDE SEQUENCE [LARGE SCALE GENOMIC DNA]</scope>
    <source>
        <strain evidence="3">cv. IRGC 101232</strain>
    </source>
</reference>
<dbReference type="Proteomes" id="UP000006038">
    <property type="component" value="Chromosome 7"/>
</dbReference>
<sequence length="403" mass="45707">MEFRSSSFPAPAKGKTNLDMEFWKRESANTYLNPTGYDEVIQGLKDRLGITATKVQIKNKWGKLKEDYKKWRKLMLKQTGTVWCPIKHIILMNDEWWKKAAVDIPGCGKFKKMGLQNEDELQKYFGDIVNVGDTQEVENGLTQDEVAGEDEGTNEVDQVSHVNANGKRPPRVVQDKGKKAKTGTSLLIQEAVTSMVTSATSYVENKAGKYSIEKVMEDMSDGGNDRSSDDGDQFFHIINSGAKLANIYSELYLNNAATRTLIQTGMGWLNETLNTPGECHKMLRMNTEIFLDLHDVLVERYGMQPSKHMSSYEMLEMFLWTVAGCESNRKTQNRFKHSGETVSRKFHEVLECVIAMAKDYLRPTDPNFHTVHMRILNDKRAYPHFKDCIGAVDGTHARVSLSP</sequence>
<feature type="domain" description="DUF8040" evidence="2">
    <location>
        <begin position="262"/>
        <end position="354"/>
    </location>
</feature>
<dbReference type="Gramene" id="OB07G15680.1">
    <property type="protein sequence ID" value="OB07G15680.1"/>
    <property type="gene ID" value="OB07G15680"/>
</dbReference>
<dbReference type="EnsemblPlants" id="OB07G15680.1">
    <property type="protein sequence ID" value="OB07G15680.1"/>
    <property type="gene ID" value="OB07G15680"/>
</dbReference>
<dbReference type="Pfam" id="PF26138">
    <property type="entry name" value="DUF8040"/>
    <property type="match status" value="1"/>
</dbReference>
<dbReference type="eggNOG" id="KOG4585">
    <property type="taxonomic scope" value="Eukaryota"/>
</dbReference>
<dbReference type="InterPro" id="IPR058353">
    <property type="entry name" value="DUF8040"/>
</dbReference>
<organism evidence="3">
    <name type="scientific">Oryza brachyantha</name>
    <name type="common">malo sina</name>
    <dbReference type="NCBI Taxonomy" id="4533"/>
    <lineage>
        <taxon>Eukaryota</taxon>
        <taxon>Viridiplantae</taxon>
        <taxon>Streptophyta</taxon>
        <taxon>Embryophyta</taxon>
        <taxon>Tracheophyta</taxon>
        <taxon>Spermatophyta</taxon>
        <taxon>Magnoliopsida</taxon>
        <taxon>Liliopsida</taxon>
        <taxon>Poales</taxon>
        <taxon>Poaceae</taxon>
        <taxon>BOP clade</taxon>
        <taxon>Oryzoideae</taxon>
        <taxon>Oryzeae</taxon>
        <taxon>Oryzinae</taxon>
        <taxon>Oryza</taxon>
    </lineage>
</organism>
<dbReference type="Pfam" id="PF12776">
    <property type="entry name" value="Myb_DNA-bind_3"/>
    <property type="match status" value="1"/>
</dbReference>
<evidence type="ECO:0000313" key="3">
    <source>
        <dbReference type="EnsemblPlants" id="OB07G15680.1"/>
    </source>
</evidence>
<evidence type="ECO:0000259" key="1">
    <source>
        <dbReference type="Pfam" id="PF12776"/>
    </source>
</evidence>
<protein>
    <submittedName>
        <fullName evidence="3">Uncharacterized protein</fullName>
    </submittedName>
</protein>
<proteinExistence type="predicted"/>
<feature type="domain" description="Myb/SANT-like" evidence="1">
    <location>
        <begin position="28"/>
        <end position="99"/>
    </location>
</feature>
<evidence type="ECO:0000259" key="2">
    <source>
        <dbReference type="Pfam" id="PF26138"/>
    </source>
</evidence>
<keyword evidence="4" id="KW-1185">Reference proteome</keyword>
<accession>J3MJI6</accession>
<dbReference type="PANTHER" id="PTHR47851">
    <property type="entry name" value="OS06G0588700 PROTEIN-RELATED"/>
    <property type="match status" value="1"/>
</dbReference>
<name>J3MJI6_ORYBR</name>
<dbReference type="STRING" id="4533.J3MJI6"/>
<dbReference type="HOGENOM" id="CLU_684040_0_0_1"/>
<dbReference type="OMA" id="CFIMEST"/>
<dbReference type="AlphaFoldDB" id="J3MJI6"/>
<reference evidence="3" key="2">
    <citation type="submission" date="2013-04" db="UniProtKB">
        <authorList>
            <consortium name="EnsemblPlants"/>
        </authorList>
    </citation>
    <scope>IDENTIFICATION</scope>
</reference>
<dbReference type="PANTHER" id="PTHR47851:SF1">
    <property type="entry name" value="OS06G0588700 PROTEIN"/>
    <property type="match status" value="1"/>
</dbReference>
<evidence type="ECO:0000313" key="4">
    <source>
        <dbReference type="Proteomes" id="UP000006038"/>
    </source>
</evidence>
<dbReference type="InterPro" id="IPR024752">
    <property type="entry name" value="Myb/SANT-like_dom"/>
</dbReference>